<comment type="caution">
    <text evidence="2">The sequence shown here is derived from an EMBL/GenBank/DDBJ whole genome shotgun (WGS) entry which is preliminary data.</text>
</comment>
<keyword evidence="1" id="KW-0812">Transmembrane</keyword>
<dbReference type="InterPro" id="IPR021313">
    <property type="entry name" value="DUF2909"/>
</dbReference>
<dbReference type="EMBL" id="JBCGCU010000005">
    <property type="protein sequence ID" value="MEM0515139.1"/>
    <property type="molecule type" value="Genomic_DNA"/>
</dbReference>
<dbReference type="Pfam" id="PF11137">
    <property type="entry name" value="DUF2909"/>
    <property type="match status" value="1"/>
</dbReference>
<organism evidence="2 3">
    <name type="scientific">Pseudoalteromonas qingdaonensis</name>
    <dbReference type="NCBI Taxonomy" id="3131913"/>
    <lineage>
        <taxon>Bacteria</taxon>
        <taxon>Pseudomonadati</taxon>
        <taxon>Pseudomonadota</taxon>
        <taxon>Gammaproteobacteria</taxon>
        <taxon>Alteromonadales</taxon>
        <taxon>Pseudoalteromonadaceae</taxon>
        <taxon>Pseudoalteromonas</taxon>
    </lineage>
</organism>
<dbReference type="Proteomes" id="UP001447008">
    <property type="component" value="Unassembled WGS sequence"/>
</dbReference>
<keyword evidence="1" id="KW-1133">Transmembrane helix</keyword>
<evidence type="ECO:0000256" key="1">
    <source>
        <dbReference type="SAM" id="Phobius"/>
    </source>
</evidence>
<feature type="transmembrane region" description="Helical" evidence="1">
    <location>
        <begin position="38"/>
        <end position="58"/>
    </location>
</feature>
<feature type="transmembrane region" description="Helical" evidence="1">
    <location>
        <begin position="6"/>
        <end position="26"/>
    </location>
</feature>
<evidence type="ECO:0000313" key="3">
    <source>
        <dbReference type="Proteomes" id="UP001447008"/>
    </source>
</evidence>
<evidence type="ECO:0000313" key="2">
    <source>
        <dbReference type="EMBL" id="MEM0515139.1"/>
    </source>
</evidence>
<keyword evidence="1" id="KW-0472">Membrane</keyword>
<reference evidence="2 3" key="1">
    <citation type="submission" date="2024-03" db="EMBL/GenBank/DDBJ databases">
        <title>Pseudoalteromonas qingdaonensis sp. nov., isolated from the intestines of marine benthic organisms.</title>
        <authorList>
            <person name="Lin X."/>
            <person name="Fang S."/>
            <person name="Hu X."/>
        </authorList>
    </citation>
    <scope>NUCLEOTIDE SEQUENCE [LARGE SCALE GENOMIC DNA]</scope>
    <source>
        <strain evidence="2 3">YIC-827</strain>
    </source>
</reference>
<gene>
    <name evidence="2" type="ORF">WCN91_06810</name>
</gene>
<protein>
    <submittedName>
        <fullName evidence="2">DUF2909 family protein</fullName>
    </submittedName>
</protein>
<sequence length="100" mass="11229">MLIKIIIIALLLTVIYTLFRALLAMIKSDNKVPMSRYLGKRIALCILVLIIILLAQQFGLLRFNPSPITTHTQIQTGTTTPHLQSASTRPLPEMRSAFHC</sequence>
<name>A0ABU9MV27_9GAMM</name>
<accession>A0ABU9MV27</accession>
<dbReference type="RefSeq" id="WP_342677532.1">
    <property type="nucleotide sequence ID" value="NZ_JBCGCU010000005.1"/>
</dbReference>
<proteinExistence type="predicted"/>
<keyword evidence="3" id="KW-1185">Reference proteome</keyword>